<evidence type="ECO:0000256" key="1">
    <source>
        <dbReference type="ARBA" id="ARBA00022884"/>
    </source>
</evidence>
<dbReference type="GO" id="GO:0005634">
    <property type="term" value="C:nucleus"/>
    <property type="evidence" value="ECO:0007669"/>
    <property type="project" value="UniProtKB-ARBA"/>
</dbReference>
<feature type="region of interest" description="Disordered" evidence="2">
    <location>
        <begin position="1"/>
        <end position="20"/>
    </location>
</feature>
<protein>
    <recommendedName>
        <fullName evidence="3">Integrase catalytic domain-containing protein</fullName>
    </recommendedName>
</protein>
<dbReference type="PANTHER" id="PTHR37984:SF5">
    <property type="entry name" value="PROTEIN NYNRIN-LIKE"/>
    <property type="match status" value="1"/>
</dbReference>
<name>A0A2G8SF91_9APHY</name>
<dbReference type="InterPro" id="IPR001584">
    <property type="entry name" value="Integrase_cat-core"/>
</dbReference>
<dbReference type="GO" id="GO:0003723">
    <property type="term" value="F:RNA binding"/>
    <property type="evidence" value="ECO:0007669"/>
    <property type="project" value="UniProtKB-KW"/>
</dbReference>
<evidence type="ECO:0000313" key="4">
    <source>
        <dbReference type="EMBL" id="PIL32367.1"/>
    </source>
</evidence>
<accession>A0A2G8SF91</accession>
<dbReference type="GO" id="GO:0015074">
    <property type="term" value="P:DNA integration"/>
    <property type="evidence" value="ECO:0007669"/>
    <property type="project" value="InterPro"/>
</dbReference>
<sequence>MGVELRMSSAYHPETDGSAERAHRTVGQMLRQCIGPNQKDWVSKLPGIEFVINLARSESTGFAPFFLNTGRLPRVMVWDSAGPDEYPGVRVYAQKMKNAVMAAHDSILAAQVKQTCDANRRRRPAPFEQGDLVYVSTKNMSLPKGYARKLAPRYIGPYRIARDYSNHSFKLELPANLWRRGIHDIFHSLLLCVHQPNDDRLFPGRLDSQVADLEDQDNEWAIEKIVSRRGKGEDAIFEAIWKSGDHTWISFETAAWPSYLKGRVRRHQTRKSF</sequence>
<proteinExistence type="predicted"/>
<dbReference type="InterPro" id="IPR012337">
    <property type="entry name" value="RNaseH-like_sf"/>
</dbReference>
<dbReference type="Gene3D" id="3.30.420.10">
    <property type="entry name" value="Ribonuclease H-like superfamily/Ribonuclease H"/>
    <property type="match status" value="1"/>
</dbReference>
<dbReference type="PANTHER" id="PTHR37984">
    <property type="entry name" value="PROTEIN CBG26694"/>
    <property type="match status" value="1"/>
</dbReference>
<dbReference type="PROSITE" id="PS50994">
    <property type="entry name" value="INTEGRASE"/>
    <property type="match status" value="1"/>
</dbReference>
<reference evidence="4 5" key="1">
    <citation type="journal article" date="2015" name="Sci. Rep.">
        <title>Chromosome-level genome map provides insights into diverse defense mechanisms in the medicinal fungus Ganoderma sinense.</title>
        <authorList>
            <person name="Zhu Y."/>
            <person name="Xu J."/>
            <person name="Sun C."/>
            <person name="Zhou S."/>
            <person name="Xu H."/>
            <person name="Nelson D.R."/>
            <person name="Qian J."/>
            <person name="Song J."/>
            <person name="Luo H."/>
            <person name="Xiang L."/>
            <person name="Li Y."/>
            <person name="Xu Z."/>
            <person name="Ji A."/>
            <person name="Wang L."/>
            <person name="Lu S."/>
            <person name="Hayward A."/>
            <person name="Sun W."/>
            <person name="Li X."/>
            <person name="Schwartz D.C."/>
            <person name="Wang Y."/>
            <person name="Chen S."/>
        </authorList>
    </citation>
    <scope>NUCLEOTIDE SEQUENCE [LARGE SCALE GENOMIC DNA]</scope>
    <source>
        <strain evidence="4 5">ZZ0214-1</strain>
    </source>
</reference>
<dbReference type="InterPro" id="IPR056924">
    <property type="entry name" value="SH3_Tf2-1"/>
</dbReference>
<dbReference type="EMBL" id="AYKW01000011">
    <property type="protein sequence ID" value="PIL32367.1"/>
    <property type="molecule type" value="Genomic_DNA"/>
</dbReference>
<evidence type="ECO:0000256" key="2">
    <source>
        <dbReference type="SAM" id="MobiDB-lite"/>
    </source>
</evidence>
<dbReference type="SUPFAM" id="SSF53098">
    <property type="entry name" value="Ribonuclease H-like"/>
    <property type="match status" value="1"/>
</dbReference>
<dbReference type="InterPro" id="IPR036397">
    <property type="entry name" value="RNaseH_sf"/>
</dbReference>
<dbReference type="Proteomes" id="UP000230002">
    <property type="component" value="Unassembled WGS sequence"/>
</dbReference>
<dbReference type="InterPro" id="IPR050951">
    <property type="entry name" value="Retrovirus_Pol_polyprotein"/>
</dbReference>
<evidence type="ECO:0000313" key="5">
    <source>
        <dbReference type="Proteomes" id="UP000230002"/>
    </source>
</evidence>
<evidence type="ECO:0000259" key="3">
    <source>
        <dbReference type="PROSITE" id="PS50994"/>
    </source>
</evidence>
<keyword evidence="1" id="KW-0694">RNA-binding</keyword>
<keyword evidence="5" id="KW-1185">Reference proteome</keyword>
<dbReference type="STRING" id="1077348.A0A2G8SF91"/>
<dbReference type="Pfam" id="PF24626">
    <property type="entry name" value="SH3_Tf2-1"/>
    <property type="match status" value="1"/>
</dbReference>
<comment type="caution">
    <text evidence="4">The sequence shown here is derived from an EMBL/GenBank/DDBJ whole genome shotgun (WGS) entry which is preliminary data.</text>
</comment>
<feature type="domain" description="Integrase catalytic" evidence="3">
    <location>
        <begin position="1"/>
        <end position="72"/>
    </location>
</feature>
<dbReference type="AlphaFoldDB" id="A0A2G8SF91"/>
<gene>
    <name evidence="4" type="ORF">GSI_05613</name>
</gene>
<organism evidence="4 5">
    <name type="scientific">Ganoderma sinense ZZ0214-1</name>
    <dbReference type="NCBI Taxonomy" id="1077348"/>
    <lineage>
        <taxon>Eukaryota</taxon>
        <taxon>Fungi</taxon>
        <taxon>Dikarya</taxon>
        <taxon>Basidiomycota</taxon>
        <taxon>Agaricomycotina</taxon>
        <taxon>Agaricomycetes</taxon>
        <taxon>Polyporales</taxon>
        <taxon>Polyporaceae</taxon>
        <taxon>Ganoderma</taxon>
    </lineage>
</organism>
<dbReference type="OrthoDB" id="3227343at2759"/>